<comment type="caution">
    <text evidence="1">The sequence shown here is derived from an EMBL/GenBank/DDBJ whole genome shotgun (WGS) entry which is preliminary data.</text>
</comment>
<organism evidence="1 2">
    <name type="scientific">Lentinula detonsa</name>
    <dbReference type="NCBI Taxonomy" id="2804962"/>
    <lineage>
        <taxon>Eukaryota</taxon>
        <taxon>Fungi</taxon>
        <taxon>Dikarya</taxon>
        <taxon>Basidiomycota</taxon>
        <taxon>Agaricomycotina</taxon>
        <taxon>Agaricomycetes</taxon>
        <taxon>Agaricomycetidae</taxon>
        <taxon>Agaricales</taxon>
        <taxon>Marasmiineae</taxon>
        <taxon>Omphalotaceae</taxon>
        <taxon>Lentinula</taxon>
    </lineage>
</organism>
<evidence type="ECO:0000313" key="1">
    <source>
        <dbReference type="EMBL" id="KAJ3748311.1"/>
    </source>
</evidence>
<dbReference type="Proteomes" id="UP001142393">
    <property type="component" value="Unassembled WGS sequence"/>
</dbReference>
<reference evidence="1 2" key="1">
    <citation type="journal article" date="2023" name="Proc. Natl. Acad. Sci. U.S.A.">
        <title>A global phylogenomic analysis of the shiitake genus Lentinula.</title>
        <authorList>
            <person name="Sierra-Patev S."/>
            <person name="Min B."/>
            <person name="Naranjo-Ortiz M."/>
            <person name="Looney B."/>
            <person name="Konkel Z."/>
            <person name="Slot J.C."/>
            <person name="Sakamoto Y."/>
            <person name="Steenwyk J.L."/>
            <person name="Rokas A."/>
            <person name="Carro J."/>
            <person name="Camarero S."/>
            <person name="Ferreira P."/>
            <person name="Molpeceres G."/>
            <person name="Ruiz-Duenas F.J."/>
            <person name="Serrano A."/>
            <person name="Henrissat B."/>
            <person name="Drula E."/>
            <person name="Hughes K.W."/>
            <person name="Mata J.L."/>
            <person name="Ishikawa N.K."/>
            <person name="Vargas-Isla R."/>
            <person name="Ushijima S."/>
            <person name="Smith C.A."/>
            <person name="Donoghue J."/>
            <person name="Ahrendt S."/>
            <person name="Andreopoulos W."/>
            <person name="He G."/>
            <person name="LaButti K."/>
            <person name="Lipzen A."/>
            <person name="Ng V."/>
            <person name="Riley R."/>
            <person name="Sandor L."/>
            <person name="Barry K."/>
            <person name="Martinez A.T."/>
            <person name="Xiao Y."/>
            <person name="Gibbons J.G."/>
            <person name="Terashima K."/>
            <person name="Grigoriev I.V."/>
            <person name="Hibbett D."/>
        </authorList>
    </citation>
    <scope>NUCLEOTIDE SEQUENCE [LARGE SCALE GENOMIC DNA]</scope>
    <source>
        <strain evidence="1 2">TFB7810</strain>
    </source>
</reference>
<dbReference type="EMBL" id="JANVFU010000002">
    <property type="protein sequence ID" value="KAJ3748311.1"/>
    <property type="molecule type" value="Genomic_DNA"/>
</dbReference>
<gene>
    <name evidence="1" type="ORF">DFH05DRAFT_550605</name>
</gene>
<accession>A0A9W8P727</accession>
<evidence type="ECO:0000313" key="2">
    <source>
        <dbReference type="Proteomes" id="UP001142393"/>
    </source>
</evidence>
<sequence length="174" mass="19633">MAEARLGEYEEIKNSTLHLTMNGPSEFYTTGPSLDCTVIKDAHKFNVPTFQSADALTKRQVIRPFSKEIPRVTWMRLIRLSSQSSSMVLINGSVLASHISTSRERQVNEYLLNNSRYCRNTCSLPLSVKTRSTMMHLSTDSLASAVYFSHLPHNLLRPAVDVRFGLVLFAKIPE</sequence>
<protein>
    <submittedName>
        <fullName evidence="1">Uncharacterized protein</fullName>
    </submittedName>
</protein>
<name>A0A9W8P727_9AGAR</name>
<dbReference type="AlphaFoldDB" id="A0A9W8P727"/>
<keyword evidence="2" id="KW-1185">Reference proteome</keyword>
<proteinExistence type="predicted"/>